<evidence type="ECO:0000313" key="3">
    <source>
        <dbReference type="EMBL" id="GFD02254.1"/>
    </source>
</evidence>
<reference evidence="3" key="1">
    <citation type="journal article" date="2019" name="Sci. Rep.">
        <title>Draft genome of Tanacetum cinerariifolium, the natural source of mosquito coil.</title>
        <authorList>
            <person name="Yamashiro T."/>
            <person name="Shiraishi A."/>
            <person name="Satake H."/>
            <person name="Nakayama K."/>
        </authorList>
    </citation>
    <scope>NUCLEOTIDE SEQUENCE</scope>
</reference>
<accession>A0A699T001</accession>
<feature type="domain" description="Histidine kinase" evidence="2">
    <location>
        <begin position="1"/>
        <end position="194"/>
    </location>
</feature>
<dbReference type="GO" id="GO:0000155">
    <property type="term" value="F:phosphorelay sensor kinase activity"/>
    <property type="evidence" value="ECO:0007669"/>
    <property type="project" value="TreeGrafter"/>
</dbReference>
<evidence type="ECO:0000256" key="1">
    <source>
        <dbReference type="ARBA" id="ARBA00022553"/>
    </source>
</evidence>
<dbReference type="InterPro" id="IPR005467">
    <property type="entry name" value="His_kinase_dom"/>
</dbReference>
<gene>
    <name evidence="3" type="ORF">Tci_874223</name>
</gene>
<dbReference type="InterPro" id="IPR004358">
    <property type="entry name" value="Sig_transdc_His_kin-like_C"/>
</dbReference>
<proteinExistence type="predicted"/>
<organism evidence="3">
    <name type="scientific">Tanacetum cinerariifolium</name>
    <name type="common">Dalmatian daisy</name>
    <name type="synonym">Chrysanthemum cinerariifolium</name>
    <dbReference type="NCBI Taxonomy" id="118510"/>
    <lineage>
        <taxon>Eukaryota</taxon>
        <taxon>Viridiplantae</taxon>
        <taxon>Streptophyta</taxon>
        <taxon>Embryophyta</taxon>
        <taxon>Tracheophyta</taxon>
        <taxon>Spermatophyta</taxon>
        <taxon>Magnoliopsida</taxon>
        <taxon>eudicotyledons</taxon>
        <taxon>Gunneridae</taxon>
        <taxon>Pentapetalae</taxon>
        <taxon>asterids</taxon>
        <taxon>campanulids</taxon>
        <taxon>Asterales</taxon>
        <taxon>Asteraceae</taxon>
        <taxon>Asteroideae</taxon>
        <taxon>Anthemideae</taxon>
        <taxon>Anthemidinae</taxon>
        <taxon>Tanacetum</taxon>
    </lineage>
</organism>
<dbReference type="InterPro" id="IPR003594">
    <property type="entry name" value="HATPase_dom"/>
</dbReference>
<dbReference type="PANTHER" id="PTHR43547">
    <property type="entry name" value="TWO-COMPONENT HISTIDINE KINASE"/>
    <property type="match status" value="1"/>
</dbReference>
<name>A0A699T001_TANCI</name>
<comment type="caution">
    <text evidence="3">The sequence shown here is derived from an EMBL/GenBank/DDBJ whole genome shotgun (WGS) entry which is preliminary data.</text>
</comment>
<dbReference type="AlphaFoldDB" id="A0A699T001"/>
<keyword evidence="1" id="KW-0597">Phosphoprotein</keyword>
<dbReference type="PANTHER" id="PTHR43547:SF2">
    <property type="entry name" value="HYBRID SIGNAL TRANSDUCTION HISTIDINE KINASE C"/>
    <property type="match status" value="1"/>
</dbReference>
<protein>
    <submittedName>
        <fullName evidence="3">Putative LOV domain-containing protein</fullName>
    </submittedName>
</protein>
<dbReference type="PRINTS" id="PR00344">
    <property type="entry name" value="BCTRLSENSOR"/>
</dbReference>
<dbReference type="SMART" id="SM00387">
    <property type="entry name" value="HATPase_c"/>
    <property type="match status" value="1"/>
</dbReference>
<evidence type="ECO:0000259" key="2">
    <source>
        <dbReference type="PROSITE" id="PS50109"/>
    </source>
</evidence>
<dbReference type="EMBL" id="BKCJ011196804">
    <property type="protein sequence ID" value="GFD02254.1"/>
    <property type="molecule type" value="Genomic_DNA"/>
</dbReference>
<dbReference type="InterPro" id="IPR036890">
    <property type="entry name" value="HATPase_C_sf"/>
</dbReference>
<dbReference type="Gene3D" id="3.30.565.10">
    <property type="entry name" value="Histidine kinase-like ATPase, C-terminal domain"/>
    <property type="match status" value="1"/>
</dbReference>
<feature type="non-terminal residue" evidence="3">
    <location>
        <position position="194"/>
    </location>
</feature>
<dbReference type="Pfam" id="PF02518">
    <property type="entry name" value="HATPase_c"/>
    <property type="match status" value="1"/>
</dbReference>
<dbReference type="SUPFAM" id="SSF55874">
    <property type="entry name" value="ATPase domain of HSP90 chaperone/DNA topoisomerase II/histidine kinase"/>
    <property type="match status" value="1"/>
</dbReference>
<dbReference type="PROSITE" id="PS50109">
    <property type="entry name" value="HIS_KIN"/>
    <property type="match status" value="1"/>
</dbReference>
<sequence length="194" mass="21299">MHRQARKLLDLVNQLLDFRKVEAGNVPLRAAYQEAGPFVAEQFASFQLKAQERGVQYVLDVPTEPVRLFFDRGKLEIILTNLLANAFKYVRDQGRVVLGATVVGSPGSHAVYENGQLTGNYLKLTVSDTGVGIATHELDRIFDPYYQAAHTNTLRMTGTGIGLALARQFAERHGGQLTVASTPGVGSTFELRLP</sequence>